<dbReference type="Proteomes" id="UP000183275">
    <property type="component" value="Unassembled WGS sequence"/>
</dbReference>
<dbReference type="InterPro" id="IPR050832">
    <property type="entry name" value="Bact_Acetyltransf"/>
</dbReference>
<sequence>MSPTRDDIDVRIREARPADAEPIADVHVAAIREQGSEAYDERQVEAWLANVHPERYPLGEPDFHVVVAERADDVVGFGLLERDPSDVDEPAVGKIGAVYVRPDHVREGVGGAILDALESAARDSDLETIVLTASKNAIDFYRRRGYEGVETVVLEMRADVPLESLRMRRELA</sequence>
<dbReference type="InterPro" id="IPR016181">
    <property type="entry name" value="Acyl_CoA_acyltransferase"/>
</dbReference>
<keyword evidence="2" id="KW-0012">Acyltransferase</keyword>
<dbReference type="eggNOG" id="arCOG00844">
    <property type="taxonomic scope" value="Archaea"/>
</dbReference>
<evidence type="ECO:0000313" key="5">
    <source>
        <dbReference type="Proteomes" id="UP000183275"/>
    </source>
</evidence>
<dbReference type="AlphaFoldDB" id="A0A1I0PTJ3"/>
<evidence type="ECO:0000259" key="3">
    <source>
        <dbReference type="PROSITE" id="PS51186"/>
    </source>
</evidence>
<evidence type="ECO:0000313" key="4">
    <source>
        <dbReference type="EMBL" id="SEW17643.1"/>
    </source>
</evidence>
<accession>A0A1I0PTJ3</accession>
<dbReference type="Pfam" id="PF00583">
    <property type="entry name" value="Acetyltransf_1"/>
    <property type="match status" value="1"/>
</dbReference>
<dbReference type="RefSeq" id="WP_049991729.1">
    <property type="nucleotide sequence ID" value="NZ_FOIS01000003.1"/>
</dbReference>
<dbReference type="CDD" id="cd04301">
    <property type="entry name" value="NAT_SF"/>
    <property type="match status" value="1"/>
</dbReference>
<dbReference type="SUPFAM" id="SSF55729">
    <property type="entry name" value="Acyl-CoA N-acyltransferases (Nat)"/>
    <property type="match status" value="1"/>
</dbReference>
<dbReference type="EMBL" id="FOIS01000003">
    <property type="protein sequence ID" value="SEW17643.1"/>
    <property type="molecule type" value="Genomic_DNA"/>
</dbReference>
<dbReference type="PROSITE" id="PS51186">
    <property type="entry name" value="GNAT"/>
    <property type="match status" value="1"/>
</dbReference>
<feature type="domain" description="N-acetyltransferase" evidence="3">
    <location>
        <begin position="10"/>
        <end position="172"/>
    </location>
</feature>
<dbReference type="STRING" id="1202768.SAMN05216285_2922"/>
<gene>
    <name evidence="4" type="ORF">SAMN05216285_2922</name>
</gene>
<evidence type="ECO:0000256" key="2">
    <source>
        <dbReference type="ARBA" id="ARBA00023315"/>
    </source>
</evidence>
<evidence type="ECO:0000256" key="1">
    <source>
        <dbReference type="ARBA" id="ARBA00022679"/>
    </source>
</evidence>
<dbReference type="InterPro" id="IPR000182">
    <property type="entry name" value="GNAT_dom"/>
</dbReference>
<keyword evidence="1 4" id="KW-0808">Transferase</keyword>
<dbReference type="GO" id="GO:0016747">
    <property type="term" value="F:acyltransferase activity, transferring groups other than amino-acyl groups"/>
    <property type="evidence" value="ECO:0007669"/>
    <property type="project" value="InterPro"/>
</dbReference>
<dbReference type="PANTHER" id="PTHR43877">
    <property type="entry name" value="AMINOALKYLPHOSPHONATE N-ACETYLTRANSFERASE-RELATED-RELATED"/>
    <property type="match status" value="1"/>
</dbReference>
<proteinExistence type="predicted"/>
<name>A0A1I0PTJ3_9EURY</name>
<protein>
    <submittedName>
        <fullName evidence="4">Acetyltransferase, GNAT family</fullName>
    </submittedName>
</protein>
<dbReference type="Gene3D" id="3.40.630.30">
    <property type="match status" value="1"/>
</dbReference>
<keyword evidence="5" id="KW-1185">Reference proteome</keyword>
<reference evidence="5" key="1">
    <citation type="submission" date="2016-10" db="EMBL/GenBank/DDBJ databases">
        <authorList>
            <person name="Varghese N."/>
        </authorList>
    </citation>
    <scope>NUCLEOTIDE SEQUENCE [LARGE SCALE GENOMIC DNA]</scope>
    <source>
        <strain evidence="5">CGMCC 1.12284</strain>
    </source>
</reference>
<organism evidence="4 5">
    <name type="scientific">Natrinema salifodinae</name>
    <dbReference type="NCBI Taxonomy" id="1202768"/>
    <lineage>
        <taxon>Archaea</taxon>
        <taxon>Methanobacteriati</taxon>
        <taxon>Methanobacteriota</taxon>
        <taxon>Stenosarchaea group</taxon>
        <taxon>Halobacteria</taxon>
        <taxon>Halobacteriales</taxon>
        <taxon>Natrialbaceae</taxon>
        <taxon>Natrinema</taxon>
    </lineage>
</organism>